<evidence type="ECO:0000313" key="1">
    <source>
        <dbReference type="EMBL" id="GJT07941.1"/>
    </source>
</evidence>
<organism evidence="1 2">
    <name type="scientific">Tanacetum coccineum</name>
    <dbReference type="NCBI Taxonomy" id="301880"/>
    <lineage>
        <taxon>Eukaryota</taxon>
        <taxon>Viridiplantae</taxon>
        <taxon>Streptophyta</taxon>
        <taxon>Embryophyta</taxon>
        <taxon>Tracheophyta</taxon>
        <taxon>Spermatophyta</taxon>
        <taxon>Magnoliopsida</taxon>
        <taxon>eudicotyledons</taxon>
        <taxon>Gunneridae</taxon>
        <taxon>Pentapetalae</taxon>
        <taxon>asterids</taxon>
        <taxon>campanulids</taxon>
        <taxon>Asterales</taxon>
        <taxon>Asteraceae</taxon>
        <taxon>Asteroideae</taxon>
        <taxon>Anthemideae</taxon>
        <taxon>Anthemidinae</taxon>
        <taxon>Tanacetum</taxon>
    </lineage>
</organism>
<comment type="caution">
    <text evidence="1">The sequence shown here is derived from an EMBL/GenBank/DDBJ whole genome shotgun (WGS) entry which is preliminary data.</text>
</comment>
<keyword evidence="2" id="KW-1185">Reference proteome</keyword>
<gene>
    <name evidence="1" type="ORF">Tco_0842403</name>
</gene>
<proteinExistence type="predicted"/>
<accession>A0ABQ5AZ68</accession>
<name>A0ABQ5AZ68_9ASTR</name>
<reference evidence="1" key="2">
    <citation type="submission" date="2022-01" db="EMBL/GenBank/DDBJ databases">
        <authorList>
            <person name="Yamashiro T."/>
            <person name="Shiraishi A."/>
            <person name="Satake H."/>
            <person name="Nakayama K."/>
        </authorList>
    </citation>
    <scope>NUCLEOTIDE SEQUENCE</scope>
</reference>
<protein>
    <submittedName>
        <fullName evidence="1">Uncharacterized protein</fullName>
    </submittedName>
</protein>
<sequence>MRLYRTRGYAKKQKVDDDKETIELQSLMEVIPDEVEVVVDGIPLATKAPSNVDYKIIKEGKISYYQIIRADGSSKRYSAFIQMLRSFDREKHLENCGNLLKLAWVYKAMKEGYKCGYGVILKTMFQSLHVFMLVEKRYPLTPTRITKMLNKKLQADHWNEMCYQLLCSSQSNSRIKEVGRIVKIKRLLDDLRATATQVRVTAAKHNLLLSVILMKNMLSINAAGTKVTTASVQS</sequence>
<dbReference type="EMBL" id="BQNB010012791">
    <property type="protein sequence ID" value="GJT07941.1"/>
    <property type="molecule type" value="Genomic_DNA"/>
</dbReference>
<reference evidence="1" key="1">
    <citation type="journal article" date="2022" name="Int. J. Mol. Sci.">
        <title>Draft Genome of Tanacetum Coccineum: Genomic Comparison of Closely Related Tanacetum-Family Plants.</title>
        <authorList>
            <person name="Yamashiro T."/>
            <person name="Shiraishi A."/>
            <person name="Nakayama K."/>
            <person name="Satake H."/>
        </authorList>
    </citation>
    <scope>NUCLEOTIDE SEQUENCE</scope>
</reference>
<evidence type="ECO:0000313" key="2">
    <source>
        <dbReference type="Proteomes" id="UP001151760"/>
    </source>
</evidence>
<dbReference type="Proteomes" id="UP001151760">
    <property type="component" value="Unassembled WGS sequence"/>
</dbReference>